<organism evidence="3">
    <name type="scientific">Taenia asiatica</name>
    <name type="common">Asian tapeworm</name>
    <dbReference type="NCBI Taxonomy" id="60517"/>
    <lineage>
        <taxon>Eukaryota</taxon>
        <taxon>Metazoa</taxon>
        <taxon>Spiralia</taxon>
        <taxon>Lophotrochozoa</taxon>
        <taxon>Platyhelminthes</taxon>
        <taxon>Cestoda</taxon>
        <taxon>Eucestoda</taxon>
        <taxon>Cyclophyllidea</taxon>
        <taxon>Taeniidae</taxon>
        <taxon>Taenia</taxon>
    </lineage>
</organism>
<dbReference type="OrthoDB" id="6272361at2759"/>
<dbReference type="SUPFAM" id="SSF52047">
    <property type="entry name" value="RNI-like"/>
    <property type="match status" value="1"/>
</dbReference>
<dbReference type="PANTHER" id="PTHR13318">
    <property type="entry name" value="PARTNER OF PAIRED, ISOFORM B-RELATED"/>
    <property type="match status" value="1"/>
</dbReference>
<accession>A0A0R3VWK3</accession>
<evidence type="ECO:0000313" key="2">
    <source>
        <dbReference type="Proteomes" id="UP000282613"/>
    </source>
</evidence>
<dbReference type="InterPro" id="IPR032675">
    <property type="entry name" value="LRR_dom_sf"/>
</dbReference>
<gene>
    <name evidence="1" type="ORF">TASK_LOCUS1798</name>
</gene>
<dbReference type="EMBL" id="UYRS01000596">
    <property type="protein sequence ID" value="VDK23687.1"/>
    <property type="molecule type" value="Genomic_DNA"/>
</dbReference>
<dbReference type="InterPro" id="IPR036047">
    <property type="entry name" value="F-box-like_dom_sf"/>
</dbReference>
<dbReference type="Gene3D" id="3.80.10.10">
    <property type="entry name" value="Ribonuclease Inhibitor"/>
    <property type="match status" value="2"/>
</dbReference>
<name>A0A0R3VWK3_TAEAS</name>
<reference evidence="3" key="1">
    <citation type="submission" date="2017-02" db="UniProtKB">
        <authorList>
            <consortium name="WormBaseParasite"/>
        </authorList>
    </citation>
    <scope>IDENTIFICATION</scope>
</reference>
<reference evidence="1 2" key="2">
    <citation type="submission" date="2018-11" db="EMBL/GenBank/DDBJ databases">
        <authorList>
            <consortium name="Pathogen Informatics"/>
        </authorList>
    </citation>
    <scope>NUCLEOTIDE SEQUENCE [LARGE SCALE GENOMIC DNA]</scope>
</reference>
<dbReference type="WBParaSite" id="TASK_0000179701-mRNA-1">
    <property type="protein sequence ID" value="TASK_0000179701-mRNA-1"/>
    <property type="gene ID" value="TASK_0000179701"/>
</dbReference>
<sequence length="454" mass="51283">MFASVRTLGDVRNQGAKILTNRIPLRTIHPREKAPHSKKSKCIDDVKATPVLYQDGSTIVAIKQRLLAQGMAIDSPLPFRSRKTRCIALLRRKKVVRNIWSDEKVLCLFFQKLRPKEVLTCSMVCKLWRQMLIPKYTQNLQLMINFKRYKEQKVTLIEEQLRLAYQWKMTAISLVHMRDDCVCPFIGAYYTTFKEFFPGCPIASPEITNDSFKSVPNLLSRSPTQHSSCADSLECGNLRRLGSAPIEVPMKAARHITQLTVDSCCLGDVALEQILNVMHTVTNLSIVSCNCLSDMALWSCLRPWMTHITVRDCLNFKDDALQAIVQSTPGLQELNIQIYHLSDTAMGTFMSRRHFNLRVLRLAYGSDLTLLGVSNLVGSLPGLQELRLTGCSRINDAAVDLICEHMPYLQVLEISANPIITDAALATIGESLEQLEQLSLDRQEANHIFAVPMY</sequence>
<dbReference type="AlphaFoldDB" id="A0A0R3VWK3"/>
<proteinExistence type="predicted"/>
<dbReference type="PANTHER" id="PTHR13318:SF247">
    <property type="entry name" value="GH16156P"/>
    <property type="match status" value="1"/>
</dbReference>
<keyword evidence="2" id="KW-1185">Reference proteome</keyword>
<evidence type="ECO:0000313" key="3">
    <source>
        <dbReference type="WBParaSite" id="TASK_0000179701-mRNA-1"/>
    </source>
</evidence>
<dbReference type="SUPFAM" id="SSF81383">
    <property type="entry name" value="F-box domain"/>
    <property type="match status" value="1"/>
</dbReference>
<dbReference type="GO" id="GO:0031146">
    <property type="term" value="P:SCF-dependent proteasomal ubiquitin-dependent protein catabolic process"/>
    <property type="evidence" value="ECO:0007669"/>
    <property type="project" value="TreeGrafter"/>
</dbReference>
<dbReference type="STRING" id="60517.A0A0R3VWK3"/>
<dbReference type="GO" id="GO:0019005">
    <property type="term" value="C:SCF ubiquitin ligase complex"/>
    <property type="evidence" value="ECO:0007669"/>
    <property type="project" value="TreeGrafter"/>
</dbReference>
<protein>
    <submittedName>
        <fullName evidence="3">F-box domain-containing protein</fullName>
    </submittedName>
</protein>
<evidence type="ECO:0000313" key="1">
    <source>
        <dbReference type="EMBL" id="VDK23687.1"/>
    </source>
</evidence>
<dbReference type="Proteomes" id="UP000282613">
    <property type="component" value="Unassembled WGS sequence"/>
</dbReference>